<keyword evidence="6" id="KW-1185">Reference proteome</keyword>
<reference evidence="5 6" key="1">
    <citation type="journal article" date="2021" name="Int. J. Syst. Evol. Microbiol.">
        <title>Streptococcus vicugnae sp. nov., isolated from faeces of alpacas (Vicugna pacos) and cattle (Bos taurus), Streptococcus zalophi sp. nov., and Streptococcus pacificus sp. nov., isolated from respiratory tract of California sea lions (Zalophus californianus).</title>
        <authorList>
            <person name="Volokhov D.V."/>
            <person name="Zagorodnyaya T.A."/>
            <person name="Shen Z."/>
            <person name="Blom J."/>
            <person name="Furtak V.A."/>
            <person name="Eisenberg T."/>
            <person name="Fan P."/>
            <person name="Jeong K.C."/>
            <person name="Gao Y."/>
            <person name="Zhang S."/>
            <person name="Amselle M."/>
        </authorList>
    </citation>
    <scope>NUCLEOTIDE SEQUENCE [LARGE SCALE GENOMIC DNA]</scope>
    <source>
        <strain evidence="5 6">CSL7591</strain>
    </source>
</reference>
<evidence type="ECO:0000256" key="2">
    <source>
        <dbReference type="ARBA" id="ARBA00022525"/>
    </source>
</evidence>
<evidence type="ECO:0000256" key="3">
    <source>
        <dbReference type="ARBA" id="ARBA00022729"/>
    </source>
</evidence>
<evidence type="ECO:0000256" key="1">
    <source>
        <dbReference type="ARBA" id="ARBA00004613"/>
    </source>
</evidence>
<accession>A0ABS0ZGJ2</accession>
<dbReference type="InterPro" id="IPR041909">
    <property type="entry name" value="Sbi_C3_db_domIV"/>
</dbReference>
<dbReference type="Proteomes" id="UP000653045">
    <property type="component" value="Unassembled WGS sequence"/>
</dbReference>
<comment type="subcellular location">
    <subcellularLocation>
        <location evidence="1">Secreted</location>
    </subcellularLocation>
</comment>
<sequence length="179" mass="19554">MKTSKSELVYLILSIIVIAFAGFIYVVFGKTHSVASTNNSKTVQVETSTETTTTEVNKDDELIAIAQSRITNYQQNPTDDTRNTAQIAIDMINDDTKKQELQTSIDAITNELNNQANAETALVNAEGYQVQSNVDIAQNAINALTDPTKKAELQARLDIVIANINAYNQSLNTPAATEQ</sequence>
<gene>
    <name evidence="5" type="ORF">JHK62_00345</name>
</gene>
<keyword evidence="4" id="KW-0472">Membrane</keyword>
<keyword evidence="2" id="KW-0964">Secreted</keyword>
<proteinExistence type="predicted"/>
<dbReference type="EMBL" id="JAENBO010000001">
    <property type="protein sequence ID" value="MBJ8325130.1"/>
    <property type="molecule type" value="Genomic_DNA"/>
</dbReference>
<evidence type="ECO:0000313" key="5">
    <source>
        <dbReference type="EMBL" id="MBJ8325130.1"/>
    </source>
</evidence>
<comment type="caution">
    <text evidence="5">The sequence shown here is derived from an EMBL/GenBank/DDBJ whole genome shotgun (WGS) entry which is preliminary data.</text>
</comment>
<keyword evidence="4" id="KW-1133">Transmembrane helix</keyword>
<evidence type="ECO:0000256" key="4">
    <source>
        <dbReference type="SAM" id="Phobius"/>
    </source>
</evidence>
<organism evidence="5 6">
    <name type="scientific">Streptococcus pacificus</name>
    <dbReference type="NCBI Taxonomy" id="2740577"/>
    <lineage>
        <taxon>Bacteria</taxon>
        <taxon>Bacillati</taxon>
        <taxon>Bacillota</taxon>
        <taxon>Bacilli</taxon>
        <taxon>Lactobacillales</taxon>
        <taxon>Streptococcaceae</taxon>
        <taxon>Streptococcus</taxon>
    </lineage>
</organism>
<keyword evidence="3" id="KW-0732">Signal</keyword>
<protein>
    <submittedName>
        <fullName evidence="5">Peptidase</fullName>
    </submittedName>
</protein>
<evidence type="ECO:0000313" key="6">
    <source>
        <dbReference type="Proteomes" id="UP000653045"/>
    </source>
</evidence>
<dbReference type="Gene3D" id="1.10.10.1270">
    <property type="entry name" value="Sbi, C3 binding domain IV"/>
    <property type="match status" value="2"/>
</dbReference>
<dbReference type="RefSeq" id="WP_199574704.1">
    <property type="nucleotide sequence ID" value="NZ_JAENBO010000001.1"/>
</dbReference>
<keyword evidence="4" id="KW-0812">Transmembrane</keyword>
<feature type="transmembrane region" description="Helical" evidence="4">
    <location>
        <begin position="7"/>
        <end position="28"/>
    </location>
</feature>
<name>A0ABS0ZGJ2_9STRE</name>